<dbReference type="InterPro" id="IPR019406">
    <property type="entry name" value="APLF_PBZ"/>
</dbReference>
<dbReference type="EMBL" id="CAXAMN010026472">
    <property type="protein sequence ID" value="CAK9103289.1"/>
    <property type="molecule type" value="Genomic_DNA"/>
</dbReference>
<gene>
    <name evidence="3" type="ORF">CCMP2556_LOCUS48510</name>
</gene>
<organism evidence="3 4">
    <name type="scientific">Durusdinium trenchii</name>
    <dbReference type="NCBI Taxonomy" id="1381693"/>
    <lineage>
        <taxon>Eukaryota</taxon>
        <taxon>Sar</taxon>
        <taxon>Alveolata</taxon>
        <taxon>Dinophyceae</taxon>
        <taxon>Suessiales</taxon>
        <taxon>Symbiodiniaceae</taxon>
        <taxon>Durusdinium</taxon>
    </lineage>
</organism>
<evidence type="ECO:0000256" key="1">
    <source>
        <dbReference type="SAM" id="MobiDB-lite"/>
    </source>
</evidence>
<proteinExistence type="predicted"/>
<comment type="caution">
    <text evidence="3">The sequence shown here is derived from an EMBL/GenBank/DDBJ whole genome shotgun (WGS) entry which is preliminary data.</text>
</comment>
<evidence type="ECO:0000259" key="2">
    <source>
        <dbReference type="Pfam" id="PF10283"/>
    </source>
</evidence>
<dbReference type="Pfam" id="PF10283">
    <property type="entry name" value="zf-CCHH"/>
    <property type="match status" value="1"/>
</dbReference>
<accession>A0ABP0RRN3</accession>
<reference evidence="3 4" key="1">
    <citation type="submission" date="2024-02" db="EMBL/GenBank/DDBJ databases">
        <authorList>
            <person name="Chen Y."/>
            <person name="Shah S."/>
            <person name="Dougan E. K."/>
            <person name="Thang M."/>
            <person name="Chan C."/>
        </authorList>
    </citation>
    <scope>NUCLEOTIDE SEQUENCE [LARGE SCALE GENOMIC DNA]</scope>
</reference>
<evidence type="ECO:0000313" key="3">
    <source>
        <dbReference type="EMBL" id="CAK9103289.1"/>
    </source>
</evidence>
<dbReference type="Proteomes" id="UP001642484">
    <property type="component" value="Unassembled WGS sequence"/>
</dbReference>
<keyword evidence="4" id="KW-1185">Reference proteome</keyword>
<feature type="domain" description="PBZ-type" evidence="2">
    <location>
        <begin position="775"/>
        <end position="795"/>
    </location>
</feature>
<feature type="region of interest" description="Disordered" evidence="1">
    <location>
        <begin position="1"/>
        <end position="25"/>
    </location>
</feature>
<protein>
    <recommendedName>
        <fullName evidence="2">PBZ-type domain-containing protein</fullName>
    </recommendedName>
</protein>
<name>A0ABP0RRN3_9DINO</name>
<sequence>MNSAPSCPPLSLKVEDLDQNDSSDPCSPAKLSAQYGVVVQTAAQSLRHVWRTASRHHAPRRYRAYARLLSSMLEIECIAVFSGCFPGGWHQETESSGRACGFFRAEVNAVLELDHETEADSAYKQLGLPSVDVEKLARHPCYTASPQVRSIDIMEHLTLRSMAVALGSNMFQGTDSQVVPLWVPAFGAHPAHSPSCDDSELLWWYNAPALPRLPSLLQKGWAINLGAGDGSCGYDLAREDGRDKDLYKADDPANCLLQEGFAGIMFEGAETKLAKLKEEFERRPDVVLVLGHTDPDEVVAHVAAFRHRLPPVEAELLKVDFDNCDCCFVEALLQSGIRPRHLHVEVSCFIPPPLVFRPTSFDESIGDSMLELGVEYGLRGHMMHCSLSAYAELLEPFGYKLVRLFLHDALFARHEMISDQDATLWREIRDLEAAWFGCFFCHPLRSALTMEMEYVSTFLYDYRVWNDREVPPWRHAKTAMFTDAFALPPCPFGLGALIGAIDGVAPSLKALSKGREAMPGLKPSLAAVHFDQWFRGLENTQDFVESVVSNSLQVAKPGLRTHDLQDLMGNVRLKVERTFGDQPSDAYSSPSFRVEGIRKVTWCARFVPTSVVKEAFEHRWGEVLTSSPDEAAEAVIFRHQRALERPWFVGAECAFCMARPHLAGSVPKGEAHGRNGCVAHGDLEAAHVHWRSHRANATAPQMSHMVRHFVASGTDREAIIAAVACEKTGRAGRYADGPAGQVLDFLMEQGYSKFTAAAEKTEEAAHSGRIRPAGPHGPSCYRKNPEHFKEYSHPWHEGKERNGRR</sequence>
<evidence type="ECO:0000313" key="4">
    <source>
        <dbReference type="Proteomes" id="UP001642484"/>
    </source>
</evidence>
<feature type="region of interest" description="Disordered" evidence="1">
    <location>
        <begin position="762"/>
        <end position="785"/>
    </location>
</feature>